<feature type="domain" description="Carrier" evidence="5">
    <location>
        <begin position="2818"/>
        <end position="2895"/>
    </location>
</feature>
<dbReference type="Gene3D" id="3.30.559.30">
    <property type="entry name" value="Nonribosomal peptide synthetase, condensation domain"/>
    <property type="match status" value="2"/>
</dbReference>
<dbReference type="Gene3D" id="3.40.50.150">
    <property type="entry name" value="Vaccinia Virus protein VP39"/>
    <property type="match status" value="2"/>
</dbReference>
<dbReference type="Pfam" id="PF00501">
    <property type="entry name" value="AMP-binding"/>
    <property type="match status" value="2"/>
</dbReference>
<dbReference type="InterPro" id="IPR020845">
    <property type="entry name" value="AMP-binding_CS"/>
</dbReference>
<reference evidence="7" key="1">
    <citation type="journal article" date="2019" name="Int. J. Syst. Evol. Microbiol.">
        <title>The Global Catalogue of Microorganisms (GCM) 10K type strain sequencing project: providing services to taxonomists for standard genome sequencing and annotation.</title>
        <authorList>
            <consortium name="The Broad Institute Genomics Platform"/>
            <consortium name="The Broad Institute Genome Sequencing Center for Infectious Disease"/>
            <person name="Wu L."/>
            <person name="Ma J."/>
        </authorList>
    </citation>
    <scope>NUCLEOTIDE SEQUENCE [LARGE SCALE GENOMIC DNA]</scope>
    <source>
        <strain evidence="7">CCUG 53903</strain>
    </source>
</reference>
<dbReference type="InterPro" id="IPR036736">
    <property type="entry name" value="ACP-like_sf"/>
</dbReference>
<evidence type="ECO:0000313" key="6">
    <source>
        <dbReference type="EMBL" id="MFC5826545.1"/>
    </source>
</evidence>
<dbReference type="SUPFAM" id="SSF52777">
    <property type="entry name" value="CoA-dependent acyltransferases"/>
    <property type="match status" value="4"/>
</dbReference>
<dbReference type="NCBIfam" id="TIGR01733">
    <property type="entry name" value="AA-adenyl-dom"/>
    <property type="match status" value="2"/>
</dbReference>
<sequence length="2911" mass="314707">MSRVRRAFGVELPIVAVFECPTVAGLAGRLEVGGGPVRAVLGVRDRPLVVPVSFAQRRLWFLHRLEGPSATYNMPLALRLSGGLDPGVLRAALADVVGRHESLRTVFVEVDGEPAQRVVEAGEADFGWRVSRVGERELAGALEGAARYGFDLSAEIPVRVTLFELGADEYVLLLLIHHIAGDGWSLAPLARDVVAAYTARSQGQAPGWRPLPVQYADYTLWQRELLGEESDSDSAFAEQVEYWKRQLTGLPEQLNLPTDRPRPPVASYQGADYLFSLDGDPHRRMTELARQSGATVFMVLQAAMAALFTRLGAGTDIALGSGVAGRTDDALEDLVGFFVNTVVLRTDTSGDPTFAELLDQVRHTSLDAYQHQDVPFEHLVEVLNPNRSTAHHPLFQVAFVLQNAPDTVFELPGVRAGVEPAGTGRARFDLLLSMNERKDGTGAPAGIDIEVEYATDLFDEETIAALLHRYARFLDTVLADPGRRIGQVDILTQLERRQVLEGWNDTDVDVQQGTLVELLEAQARRTAHATAVTLGEEQLSYAELHARANQLARHLVELGAGPDRLVAVALPRSVDTIIALLAVLKAGAAYLPIDPDDPAERLTFMLRDTQALLLVTSLKTDMSEVVTDTPVLILDADETRARVAAQPDRDLTDADRHGRLDPAHALYVIYTSGSTGRPKGVLVEHRGLVNNLQWMRHTHPVGPDDTLLFRTSVRFDSVGLEIWFPLLSGATVCVAPGDVVRDPESLVSYLAANRVTVAQFPPSLLASLPAPPEHHAVTRIWSSGEALLPELAADISTRWNSALFNLYGPTETTIQVASAVWDEDMADRPAVPIGRPTWNTGLYVLDAGLRPVPPGVVGELYVAGAQVARGYVDRPGLTAERFVACPFAAGQRMYRTGDLVRWTTEGRLEFAGRADEQVKLRGFRVEPGEVEASLVAHAGVRQAVVVAREDTPGDQRLVAYVVPDLDAAAALASDAAGQVAEWETIYDSVYAGSEADVFGEDFTGWDSVYTGAPIPLEEMHAWRESAVEQVRRHRPERILEVGVGSGLLLSQLVEHCQEYWGTDLSGAVINRLRQQVTARGLADRVTLRSQAADVIDGLPTGYFDAIVVNSVVQYFPDGPYLRRVITQLIGLLATGGRLVIGDVRHAGSLRALYAAVQTGRVGSADQAKNRVAVDHAVLTEKELVVAPEFFTALAETEPRIGAVDIRLKPGHYHNELTRHRYEVVLHADPAEITDVSQLPTVSWSEDLQLDQVPAPARITGIPNARLVGEVACERGLATGSAPAPATGVDPAELTERSRARGVQLIPTWSATAPEHFDAVLLPESAGPVLSGVYTPAAPTGSPLLWVNNPQAARGLSTLLTEVREHLGERLPDYLVPSAVVALGAVPLTPNGKLDRRALPAPDYARVGGGRAPQTPLQEVLCGLYAEVLNLAEVSIDDNFFNIGGHSLLTTRLVSRIRGALGVELPIAAVFETPTVAGLAEQLGRRSHLPVRAALTRQERPEVLPLSFAQRRLWFLHRLEGRSATYNMPVVLRLSGALDREVLQTALHDVMDRHEPLRTVFPETDGEPRQVVLGQVDVEWQVRQVTEADLPDALGVAVRYGFDLTTELPVRTTLFDCGADEHVLLILIHHIAGDGWSMGPLARDVLAAYTARSQGQAPAWEPLPVQYADYTLWQRDLLGDESDPDSLYSQQVEYWKRQLAGLPEQLNLPADRPRPAVASYDGAYVVFELDPALHRRLAELALGANATVFMVLQAAMAALFTRLGAGTDVPLGSGAAGRTDRALEDLVGLFVSTFVLRTDTSGDPSFAELVERVREASLAAYDHQDVPFEHLVEVLNPQRSSAHHPLFQVALVLQNTPGREFELPGLRIRQEGVGVGKSRFDMMFSLSELTGDQGVGGLVEYSTDLFDRSTVEGLIARWVRLLEQFVADPRRPIGQAELLTEPELDQVLHGWNDTAADVPGLSLAGMFGQWVSRTPDATAVVRGGESLTYAELDARANRLAHWLIAQGVRPEHRVGVSLPRSVDLVVAVLAIGKAGGAYLPVDPAYPAQRREFMLADAAPAVVLDQIPDLTGCPDTDPGMEPDLAGAAYVIYTSGSTGTPKGTVVSHRGLASMAAAQADLAVGQDSRLLQLSSPSFDAAIWEFVTAFAAGATLVVPEQQRLVGAELSDVLAAQRVTHALIPPSVLATMPSGAAGQLTHLTGLVVGAEPCAPELVRRWAPGRRMLNAYGPTESTVVASMTEPMRATGVVTIGNPIANTRAYVLDARLRPVPAGVVGELYIAGAGLARGYANRAALTAESFVACPFAAGERMYRTGDMVRRRADGRLEFGGRSDEQVKVRGFRVEPGEVEAALVVHPGVRQAVVVAREDTPGDQRLVAYVVPDLDAAADAGAQVAEWEGLYDAVYAGSEVDTFGEDFTGWVSSYTGEPIPLGEMRAWRDAAVEQVLRFRPERILEVGVGSGLLLSQLVEHCAEFWGTDLSGTVIDRLRGQVAARGLADRVTLRAQGADVVDGLPEGYFDTIVLNSVVLYFPDGDYLRRVIDRLVGLLAPGGRLVVGDVRHAGTLRAFHAAVRAPRFAGQRDRLRTAVAHSVMVEKELVVAPEFFTTLADPRIGAVDIRLKPGSYHNELTRHRYEVVLHKDPADVTDVAHVPTLAWDPDLDLDQVAAPARIVGIPNARLVDEVACEQALDDDVVVPATGIDPNDCIEWGQKRGVQAIPTWSAASVAHFDLLILPAGTGPVLSGGYTPAATGGSPLRWLNNPQAARGLGPLLTQIRADLGRQLPEYLVPSAVVAIGAVPLTPNGKLNRALLPVPEYEGGERYRAPRTEQERQLCAMFADVLGMDVDRIGVDDSFFDLGGHSLLATRLVSHIRDTARIELPIAAIFESPTVAGLAERVDAAPKTTRPALRRMARPGTE</sequence>
<evidence type="ECO:0000259" key="5">
    <source>
        <dbReference type="PROSITE" id="PS50075"/>
    </source>
</evidence>
<dbReference type="SUPFAM" id="SSF56801">
    <property type="entry name" value="Acetyl-CoA synthetase-like"/>
    <property type="match status" value="2"/>
</dbReference>
<keyword evidence="7" id="KW-1185">Reference proteome</keyword>
<evidence type="ECO:0000256" key="2">
    <source>
        <dbReference type="ARBA" id="ARBA00022450"/>
    </source>
</evidence>
<evidence type="ECO:0000256" key="1">
    <source>
        <dbReference type="ARBA" id="ARBA00001957"/>
    </source>
</evidence>
<dbReference type="InterPro" id="IPR009081">
    <property type="entry name" value="PP-bd_ACP"/>
</dbReference>
<protein>
    <submittedName>
        <fullName evidence="6">Amino acid adenylation domain-containing protein</fullName>
    </submittedName>
</protein>
<dbReference type="Pfam" id="PF00668">
    <property type="entry name" value="Condensation"/>
    <property type="match status" value="2"/>
</dbReference>
<dbReference type="CDD" id="cd19540">
    <property type="entry name" value="LCL_NRPS-like"/>
    <property type="match status" value="2"/>
</dbReference>
<keyword evidence="4" id="KW-0677">Repeat</keyword>
<dbReference type="Pfam" id="PF00550">
    <property type="entry name" value="PP-binding"/>
    <property type="match status" value="2"/>
</dbReference>
<dbReference type="Gene3D" id="3.30.559.10">
    <property type="entry name" value="Chloramphenicol acetyltransferase-like domain"/>
    <property type="match status" value="2"/>
</dbReference>
<comment type="cofactor">
    <cofactor evidence="1">
        <name>pantetheine 4'-phosphate</name>
        <dbReference type="ChEBI" id="CHEBI:47942"/>
    </cofactor>
</comment>
<dbReference type="Pfam" id="PF08242">
    <property type="entry name" value="Methyltransf_12"/>
    <property type="match status" value="2"/>
</dbReference>
<dbReference type="InterPro" id="IPR001242">
    <property type="entry name" value="Condensation_dom"/>
</dbReference>
<dbReference type="PANTHER" id="PTHR45527">
    <property type="entry name" value="NONRIBOSOMAL PEPTIDE SYNTHETASE"/>
    <property type="match status" value="1"/>
</dbReference>
<dbReference type="SUPFAM" id="SSF47336">
    <property type="entry name" value="ACP-like"/>
    <property type="match status" value="2"/>
</dbReference>
<dbReference type="Gene3D" id="1.10.1200.10">
    <property type="entry name" value="ACP-like"/>
    <property type="match status" value="1"/>
</dbReference>
<dbReference type="InterPro" id="IPR029063">
    <property type="entry name" value="SAM-dependent_MTases_sf"/>
</dbReference>
<dbReference type="SMART" id="SM00823">
    <property type="entry name" value="PKS_PP"/>
    <property type="match status" value="2"/>
</dbReference>
<evidence type="ECO:0000313" key="7">
    <source>
        <dbReference type="Proteomes" id="UP001596058"/>
    </source>
</evidence>
<dbReference type="InterPro" id="IPR023213">
    <property type="entry name" value="CAT-like_dom_sf"/>
</dbReference>
<dbReference type="InterPro" id="IPR029058">
    <property type="entry name" value="AB_hydrolase_fold"/>
</dbReference>
<name>A0ABW1CNP3_9ACTN</name>
<dbReference type="InterPro" id="IPR045851">
    <property type="entry name" value="AMP-bd_C_sf"/>
</dbReference>
<dbReference type="InterPro" id="IPR013217">
    <property type="entry name" value="Methyltransf_12"/>
</dbReference>
<accession>A0ABW1CNP3</accession>
<evidence type="ECO:0000256" key="4">
    <source>
        <dbReference type="ARBA" id="ARBA00022737"/>
    </source>
</evidence>
<dbReference type="SUPFAM" id="SSF53335">
    <property type="entry name" value="S-adenosyl-L-methionine-dependent methyltransferases"/>
    <property type="match status" value="2"/>
</dbReference>
<dbReference type="Gene3D" id="3.30.300.30">
    <property type="match status" value="4"/>
</dbReference>
<dbReference type="InterPro" id="IPR006162">
    <property type="entry name" value="Ppantetheine_attach_site"/>
</dbReference>
<feature type="domain" description="Carrier" evidence="5">
    <location>
        <begin position="1411"/>
        <end position="1486"/>
    </location>
</feature>
<dbReference type="InterPro" id="IPR010071">
    <property type="entry name" value="AA_adenyl_dom"/>
</dbReference>
<dbReference type="Gene3D" id="2.30.38.10">
    <property type="entry name" value="Luciferase, Domain 3"/>
    <property type="match status" value="2"/>
</dbReference>
<comment type="caution">
    <text evidence="6">The sequence shown here is derived from an EMBL/GenBank/DDBJ whole genome shotgun (WGS) entry which is preliminary data.</text>
</comment>
<keyword evidence="2" id="KW-0596">Phosphopantetheine</keyword>
<dbReference type="InterPro" id="IPR020806">
    <property type="entry name" value="PKS_PP-bd"/>
</dbReference>
<keyword evidence="3" id="KW-0597">Phosphoprotein</keyword>
<organism evidence="6 7">
    <name type="scientific">Nonomuraea insulae</name>
    <dbReference type="NCBI Taxonomy" id="1616787"/>
    <lineage>
        <taxon>Bacteria</taxon>
        <taxon>Bacillati</taxon>
        <taxon>Actinomycetota</taxon>
        <taxon>Actinomycetes</taxon>
        <taxon>Streptosporangiales</taxon>
        <taxon>Streptosporangiaceae</taxon>
        <taxon>Nonomuraea</taxon>
    </lineage>
</organism>
<dbReference type="InterPro" id="IPR025110">
    <property type="entry name" value="AMP-bd_C"/>
</dbReference>
<dbReference type="CDD" id="cd05930">
    <property type="entry name" value="A_NRPS"/>
    <property type="match status" value="1"/>
</dbReference>
<dbReference type="Pfam" id="PF13193">
    <property type="entry name" value="AMP-binding_C"/>
    <property type="match status" value="2"/>
</dbReference>
<dbReference type="EMBL" id="JBHSPA010000025">
    <property type="protein sequence ID" value="MFC5826545.1"/>
    <property type="molecule type" value="Genomic_DNA"/>
</dbReference>
<dbReference type="Proteomes" id="UP001596058">
    <property type="component" value="Unassembled WGS sequence"/>
</dbReference>
<proteinExistence type="predicted"/>
<dbReference type="CDD" id="cd02440">
    <property type="entry name" value="AdoMet_MTases"/>
    <property type="match status" value="2"/>
</dbReference>
<evidence type="ECO:0000256" key="3">
    <source>
        <dbReference type="ARBA" id="ARBA00022553"/>
    </source>
</evidence>
<dbReference type="PROSITE" id="PS00455">
    <property type="entry name" value="AMP_BINDING"/>
    <property type="match status" value="2"/>
</dbReference>
<dbReference type="PANTHER" id="PTHR45527:SF1">
    <property type="entry name" value="FATTY ACID SYNTHASE"/>
    <property type="match status" value="1"/>
</dbReference>
<dbReference type="Gene3D" id="3.40.50.1820">
    <property type="entry name" value="alpha/beta hydrolase"/>
    <property type="match status" value="1"/>
</dbReference>
<dbReference type="Gene3D" id="3.40.50.980">
    <property type="match status" value="4"/>
</dbReference>
<gene>
    <name evidence="6" type="ORF">ACFPZ3_21975</name>
</gene>
<dbReference type="InterPro" id="IPR000873">
    <property type="entry name" value="AMP-dep_synth/lig_dom"/>
</dbReference>
<dbReference type="PROSITE" id="PS00012">
    <property type="entry name" value="PHOSPHOPANTETHEINE"/>
    <property type="match status" value="1"/>
</dbReference>
<dbReference type="PROSITE" id="PS50075">
    <property type="entry name" value="CARRIER"/>
    <property type="match status" value="3"/>
</dbReference>
<feature type="domain" description="Carrier" evidence="5">
    <location>
        <begin position="1"/>
        <end position="34"/>
    </location>
</feature>